<protein>
    <recommendedName>
        <fullName evidence="2">C2H2-type domain-containing protein</fullName>
    </recommendedName>
</protein>
<evidence type="ECO:0000313" key="3">
    <source>
        <dbReference type="EMBL" id="CEK63666.1"/>
    </source>
</evidence>
<organism evidence="3">
    <name type="scientific">Arion vulgaris</name>
    <dbReference type="NCBI Taxonomy" id="1028688"/>
    <lineage>
        <taxon>Eukaryota</taxon>
        <taxon>Metazoa</taxon>
        <taxon>Spiralia</taxon>
        <taxon>Lophotrochozoa</taxon>
        <taxon>Mollusca</taxon>
        <taxon>Gastropoda</taxon>
        <taxon>Heterobranchia</taxon>
        <taxon>Euthyneura</taxon>
        <taxon>Panpulmonata</taxon>
        <taxon>Eupulmonata</taxon>
        <taxon>Stylommatophora</taxon>
        <taxon>Helicina</taxon>
        <taxon>Arionoidea</taxon>
        <taxon>Arionidae</taxon>
        <taxon>Arion</taxon>
    </lineage>
</organism>
<reference evidence="3" key="1">
    <citation type="submission" date="2014-12" db="EMBL/GenBank/DDBJ databases">
        <title>Insight into the proteome of Arion vulgaris.</title>
        <authorList>
            <person name="Aradska J."/>
            <person name="Bulat T."/>
            <person name="Smidak R."/>
            <person name="Sarate P."/>
            <person name="Gangsoo J."/>
            <person name="Sialana F."/>
            <person name="Bilban M."/>
            <person name="Lubec G."/>
        </authorList>
    </citation>
    <scope>NUCLEOTIDE SEQUENCE</scope>
    <source>
        <tissue evidence="3">Skin</tissue>
    </source>
</reference>
<dbReference type="EMBL" id="HACG01016801">
    <property type="protein sequence ID" value="CEK63666.1"/>
    <property type="molecule type" value="Transcribed_RNA"/>
</dbReference>
<dbReference type="PROSITE" id="PS00028">
    <property type="entry name" value="ZINC_FINGER_C2H2_1"/>
    <property type="match status" value="1"/>
</dbReference>
<dbReference type="AlphaFoldDB" id="A0A0B6Z6V9"/>
<proteinExistence type="predicted"/>
<name>A0A0B6Z6V9_9EUPU</name>
<accession>A0A0B6Z6V9</accession>
<feature type="region of interest" description="Disordered" evidence="1">
    <location>
        <begin position="214"/>
        <end position="234"/>
    </location>
</feature>
<feature type="domain" description="C2H2-type" evidence="2">
    <location>
        <begin position="117"/>
        <end position="137"/>
    </location>
</feature>
<feature type="compositionally biased region" description="Polar residues" evidence="1">
    <location>
        <begin position="219"/>
        <end position="234"/>
    </location>
</feature>
<evidence type="ECO:0000259" key="2">
    <source>
        <dbReference type="PROSITE" id="PS00028"/>
    </source>
</evidence>
<gene>
    <name evidence="3" type="primary">ORF49083</name>
</gene>
<dbReference type="InterPro" id="IPR013087">
    <property type="entry name" value="Znf_C2H2_type"/>
</dbReference>
<evidence type="ECO:0000256" key="1">
    <source>
        <dbReference type="SAM" id="MobiDB-lite"/>
    </source>
</evidence>
<sequence length="349" mass="39693">MRRNCKVSKKTTRNIVTRSGIKPNNTCYSYFKIKKSESKGQKLIQADQNVNRTCVSVTDKKDLKDVKDEIVIQRPKRLRHESLKNSRVRNQSSSVLCIEDVQTIVAAQDSYDGGVNCYVCGKLYKSRVCFIKHIWEHTLYWNIFEGSKNHERVLSIQAAIILYCGMNSQTSKIESTDLCNLLVTSPHPSETKHEREFSVTQRSDPLPNTYSPLDEECSETQPDVNTENGKQVSNEDPIRHDKLLSDNLFPMPSSNLECKYQTWSYIPFLQPPVLPPLSLQSPVSTPLSTLPYTSSTSERFPMLMLLTSLPAQQHSPSMCRGYENTLVNNSYGPSEGTSFVSPLKRKRED</sequence>